<accession>A0A1G5RFM1</accession>
<dbReference type="Proteomes" id="UP000198767">
    <property type="component" value="Unassembled WGS sequence"/>
</dbReference>
<evidence type="ECO:0000313" key="2">
    <source>
        <dbReference type="Proteomes" id="UP000198767"/>
    </source>
</evidence>
<evidence type="ECO:0000313" key="1">
    <source>
        <dbReference type="EMBL" id="SCZ72885.1"/>
    </source>
</evidence>
<dbReference type="AlphaFoldDB" id="A0A1G5RFM1"/>
<dbReference type="STRING" id="1156985.SAMN04488118_11563"/>
<protein>
    <submittedName>
        <fullName evidence="1">Uncharacterized protein</fullName>
    </submittedName>
</protein>
<keyword evidence="2" id="KW-1185">Reference proteome</keyword>
<sequence>MVRSRRQSPHNLGNPRPRCRSIKTNIDIALDQINRTGRYDRRRLGNRHRRLNLNRHKVHAVQIGQNQFALSRHPPPIRYRAGINSYRLATALTVPPSISVSATIRAFSSGGQSRLPSDHRGTLARISLVAPIEKLPKSKKSQNRRSSVSAKVWGRRTAYPKTWKLY</sequence>
<dbReference type="EMBL" id="FMWG01000015">
    <property type="protein sequence ID" value="SCZ72885.1"/>
    <property type="molecule type" value="Genomic_DNA"/>
</dbReference>
<proteinExistence type="predicted"/>
<reference evidence="1 2" key="1">
    <citation type="submission" date="2016-10" db="EMBL/GenBank/DDBJ databases">
        <authorList>
            <person name="de Groot N.N."/>
        </authorList>
    </citation>
    <scope>NUCLEOTIDE SEQUENCE [LARGE SCALE GENOMIC DNA]</scope>
    <source>
        <strain evidence="1 2">U95</strain>
    </source>
</reference>
<gene>
    <name evidence="1" type="ORF">SAMN04488118_11563</name>
</gene>
<organism evidence="1 2">
    <name type="scientific">Epibacterium ulvae</name>
    <dbReference type="NCBI Taxonomy" id="1156985"/>
    <lineage>
        <taxon>Bacteria</taxon>
        <taxon>Pseudomonadati</taxon>
        <taxon>Pseudomonadota</taxon>
        <taxon>Alphaproteobacteria</taxon>
        <taxon>Rhodobacterales</taxon>
        <taxon>Roseobacteraceae</taxon>
        <taxon>Epibacterium</taxon>
    </lineage>
</organism>
<name>A0A1G5RFM1_9RHOB</name>